<protein>
    <submittedName>
        <fullName evidence="3">HMG-I and HMG-Y, DNA-binding</fullName>
    </submittedName>
</protein>
<dbReference type="RefSeq" id="WP_003410854.1">
    <property type="nucleotide sequence ID" value="NZ_ACOM01000004.1"/>
</dbReference>
<dbReference type="SUPFAM" id="SSF53098">
    <property type="entry name" value="Ribonuclease H-like"/>
    <property type="match status" value="1"/>
</dbReference>
<dbReference type="AlphaFoldDB" id="C4IEV5"/>
<keyword evidence="4" id="KW-1185">Reference proteome</keyword>
<feature type="region of interest" description="Disordered" evidence="1">
    <location>
        <begin position="641"/>
        <end position="665"/>
    </location>
</feature>
<dbReference type="eggNOG" id="COG2801">
    <property type="taxonomic scope" value="Bacteria"/>
</dbReference>
<evidence type="ECO:0000313" key="3">
    <source>
        <dbReference type="EMBL" id="EEP55320.1"/>
    </source>
</evidence>
<dbReference type="Pfam" id="PF09299">
    <property type="entry name" value="Mu-transpos_C"/>
    <property type="match status" value="1"/>
</dbReference>
<dbReference type="Gene3D" id="3.30.420.10">
    <property type="entry name" value="Ribonuclease H-like superfamily/Ribonuclease H"/>
    <property type="match status" value="1"/>
</dbReference>
<evidence type="ECO:0000256" key="1">
    <source>
        <dbReference type="SAM" id="MobiDB-lite"/>
    </source>
</evidence>
<feature type="compositionally biased region" description="Basic and acidic residues" evidence="1">
    <location>
        <begin position="656"/>
        <end position="665"/>
    </location>
</feature>
<keyword evidence="3" id="KW-0238">DNA-binding</keyword>
<dbReference type="InterPro" id="IPR015378">
    <property type="entry name" value="Transposase-like_Mu_C"/>
</dbReference>
<dbReference type="GO" id="GO:0003677">
    <property type="term" value="F:DNA binding"/>
    <property type="evidence" value="ECO:0007669"/>
    <property type="project" value="UniProtKB-KW"/>
</dbReference>
<evidence type="ECO:0000313" key="4">
    <source>
        <dbReference type="Proteomes" id="UP000003081"/>
    </source>
</evidence>
<dbReference type="InterPro" id="IPR036397">
    <property type="entry name" value="RNaseH_sf"/>
</dbReference>
<dbReference type="Proteomes" id="UP000003081">
    <property type="component" value="Unassembled WGS sequence"/>
</dbReference>
<dbReference type="GO" id="GO:0015074">
    <property type="term" value="P:DNA integration"/>
    <property type="evidence" value="ECO:0007669"/>
    <property type="project" value="InterPro"/>
</dbReference>
<reference evidence="3 4" key="1">
    <citation type="submission" date="2009-08" db="EMBL/GenBank/DDBJ databases">
        <authorList>
            <person name="Shrivastava S."/>
            <person name="Brinkac L.B."/>
            <person name="Brown J.L."/>
            <person name="Bruce D.B."/>
            <person name="Detter C."/>
            <person name="Green L.D."/>
            <person name="Munk C.A."/>
            <person name="Rogers Y.C."/>
            <person name="Tapia R."/>
            <person name="Sims D.R."/>
            <person name="Smith L.A."/>
            <person name="Smith T.J."/>
            <person name="Sutton G."/>
            <person name="Brettin T."/>
        </authorList>
    </citation>
    <scope>NUCLEOTIDE SEQUENCE [LARGE SCALE GENOMIC DNA]</scope>
    <source>
        <strain evidence="4">E4 str. BoNT E BL5262</strain>
    </source>
</reference>
<evidence type="ECO:0000259" key="2">
    <source>
        <dbReference type="PROSITE" id="PS50994"/>
    </source>
</evidence>
<comment type="caution">
    <text evidence="3">The sequence shown here is derived from an EMBL/GenBank/DDBJ whole genome shotgun (WGS) entry which is preliminary data.</text>
</comment>
<sequence>MNIYENLVLQNINDDSKIRIIYVDNASDICCFVNLTGQSAIPKFVQLTHIEKLINEEIFIIVIDPYVKFIDEIKISDKQKDVRNKKWEIVKYIWEDNKMGFLSKKSRSTIIKNAATIFKCNEYYVRRTITAFLQKGMSKNSLLLEYNNCGGRGKIRKSSENKRGRKRANEREGQIIEGINIDKVNANIINAARISFYLKSQKKSLAESYRYMLRKFYSDKYIEDGIEKRMVWDKNRIPTYRQFVYWVHYFESEKENVVKRESKKYYELHNRELLSNSMVGTFGPGHRYQIDATIADVYLVSSVDNTRIIGRPVVYCVIDVFSRLICGLYVGLEGPSWLGAMMALDNVTEDKVMFCKKYGIEITDKEWPNSFLPEKILADRGEFEGYNVENLVNNLNIKIENTSPYRGDLKGIVERNFRTINEKIKHMTPGAIYKQYRERGDRNYALDAKLDLYEFSAIMIYEILYHNNSIVGGYTLSNEMIKDNIKPIPSAIWEWGLKNRRCGFKHVDQDVVRLNLMYKKQISITRKGLQFNTKLYYSCDKALKEEWFIKRLNQRINIVYDPRNMNHIYIPIGKGQSFIICNLLEKCYQYKGLSIEEITFLHELENESKNDYIDEQNQWNVNKIDAIEKIISNAKSRNNVSNESDAKKLRGIRKNRLNEKEKRRETEGFVLSNKNNDITNENNNDSIKEDTGYTLAMNLLRKVKGEKSNG</sequence>
<dbReference type="InterPro" id="IPR001584">
    <property type="entry name" value="Integrase_cat-core"/>
</dbReference>
<dbReference type="PROSITE" id="PS50994">
    <property type="entry name" value="INTEGRASE"/>
    <property type="match status" value="1"/>
</dbReference>
<dbReference type="EMBL" id="ACOM01000004">
    <property type="protein sequence ID" value="EEP55320.1"/>
    <property type="molecule type" value="Genomic_DNA"/>
</dbReference>
<name>C4IEV5_CLOBU</name>
<dbReference type="HOGENOM" id="CLU_019011_1_1_9"/>
<proteinExistence type="predicted"/>
<feature type="domain" description="Integrase catalytic" evidence="2">
    <location>
        <begin position="280"/>
        <end position="497"/>
    </location>
</feature>
<dbReference type="InterPro" id="IPR012337">
    <property type="entry name" value="RNaseH-like_sf"/>
</dbReference>
<gene>
    <name evidence="3" type="ORF">CLP_3931</name>
</gene>
<accession>C4IEV5</accession>
<organism evidence="3 4">
    <name type="scientific">Clostridium butyricum E4 str. BoNT E BL5262</name>
    <dbReference type="NCBI Taxonomy" id="632245"/>
    <lineage>
        <taxon>Bacteria</taxon>
        <taxon>Bacillati</taxon>
        <taxon>Bacillota</taxon>
        <taxon>Clostridia</taxon>
        <taxon>Eubacteriales</taxon>
        <taxon>Clostridiaceae</taxon>
        <taxon>Clostridium</taxon>
    </lineage>
</organism>